<dbReference type="InterPro" id="IPR000941">
    <property type="entry name" value="Enolase"/>
</dbReference>
<evidence type="ECO:0000256" key="2">
    <source>
        <dbReference type="ARBA" id="ARBA00005031"/>
    </source>
</evidence>
<dbReference type="RefSeq" id="XP_005716913.1">
    <property type="nucleotide sequence ID" value="XM_005716856.1"/>
</dbReference>
<name>R7QG92_CHOCR</name>
<dbReference type="GeneID" id="17324630"/>
<evidence type="ECO:0000256" key="7">
    <source>
        <dbReference type="ARBA" id="ARBA00023239"/>
    </source>
</evidence>
<dbReference type="InterPro" id="IPR020809">
    <property type="entry name" value="Enolase_CS"/>
</dbReference>
<dbReference type="SMART" id="SM01192">
    <property type="entry name" value="Enolase_C"/>
    <property type="match status" value="1"/>
</dbReference>
<evidence type="ECO:0000256" key="3">
    <source>
        <dbReference type="ARBA" id="ARBA00009604"/>
    </source>
</evidence>
<dbReference type="AlphaFoldDB" id="R7QG92"/>
<accession>R7QG92</accession>
<evidence type="ECO:0000259" key="8">
    <source>
        <dbReference type="SMART" id="SM01192"/>
    </source>
</evidence>
<dbReference type="GO" id="GO:0000015">
    <property type="term" value="C:phosphopyruvate hydratase complex"/>
    <property type="evidence" value="ECO:0007669"/>
    <property type="project" value="InterPro"/>
</dbReference>
<dbReference type="KEGG" id="ccp:CHC_T00005319001"/>
<dbReference type="PANTHER" id="PTHR11902">
    <property type="entry name" value="ENOLASE"/>
    <property type="match status" value="1"/>
</dbReference>
<dbReference type="SUPFAM" id="SSF51604">
    <property type="entry name" value="Enolase C-terminal domain-like"/>
    <property type="match status" value="1"/>
</dbReference>
<dbReference type="InterPro" id="IPR036849">
    <property type="entry name" value="Enolase-like_C_sf"/>
</dbReference>
<dbReference type="UniPathway" id="UPA00109">
    <property type="reaction ID" value="UER00187"/>
</dbReference>
<comment type="pathway">
    <text evidence="2">Carbohydrate degradation; glycolysis; pyruvate from D-glyceraldehyde 3-phosphate: step 4/5.</text>
</comment>
<gene>
    <name evidence="9" type="ORF">CHC_T00005319001</name>
</gene>
<evidence type="ECO:0000256" key="4">
    <source>
        <dbReference type="ARBA" id="ARBA00012058"/>
    </source>
</evidence>
<dbReference type="PhylomeDB" id="R7QG92"/>
<dbReference type="Proteomes" id="UP000012073">
    <property type="component" value="Unassembled WGS sequence"/>
</dbReference>
<keyword evidence="7" id="KW-0456">Lyase</keyword>
<protein>
    <recommendedName>
        <fullName evidence="4">phosphopyruvate hydratase</fullName>
        <ecNumber evidence="4">4.2.1.11</ecNumber>
    </recommendedName>
</protein>
<dbReference type="InterPro" id="IPR020810">
    <property type="entry name" value="Enolase_C"/>
</dbReference>
<evidence type="ECO:0000313" key="9">
    <source>
        <dbReference type="EMBL" id="CDF37094.1"/>
    </source>
</evidence>
<comment type="cofactor">
    <cofactor evidence="1">
        <name>Mg(2+)</name>
        <dbReference type="ChEBI" id="CHEBI:18420"/>
    </cofactor>
</comment>
<comment type="similarity">
    <text evidence="3">Belongs to the enolase family.</text>
</comment>
<evidence type="ECO:0000313" key="10">
    <source>
        <dbReference type="Proteomes" id="UP000012073"/>
    </source>
</evidence>
<evidence type="ECO:0000256" key="5">
    <source>
        <dbReference type="ARBA" id="ARBA00022842"/>
    </source>
</evidence>
<dbReference type="GO" id="GO:0006096">
    <property type="term" value="P:glycolytic process"/>
    <property type="evidence" value="ECO:0007669"/>
    <property type="project" value="UniProtKB-UniPathway"/>
</dbReference>
<organism evidence="9 10">
    <name type="scientific">Chondrus crispus</name>
    <name type="common">Carrageen Irish moss</name>
    <name type="synonym">Polymorpha crispa</name>
    <dbReference type="NCBI Taxonomy" id="2769"/>
    <lineage>
        <taxon>Eukaryota</taxon>
        <taxon>Rhodophyta</taxon>
        <taxon>Florideophyceae</taxon>
        <taxon>Rhodymeniophycidae</taxon>
        <taxon>Gigartinales</taxon>
        <taxon>Gigartinaceae</taxon>
        <taxon>Chondrus</taxon>
    </lineage>
</organism>
<feature type="domain" description="Enolase C-terminal TIM barrel" evidence="8">
    <location>
        <begin position="1"/>
        <end position="127"/>
    </location>
</feature>
<dbReference type="Pfam" id="PF00113">
    <property type="entry name" value="Enolase_C"/>
    <property type="match status" value="1"/>
</dbReference>
<dbReference type="GO" id="GO:0004634">
    <property type="term" value="F:phosphopyruvate hydratase activity"/>
    <property type="evidence" value="ECO:0007669"/>
    <property type="project" value="UniProtKB-EC"/>
</dbReference>
<dbReference type="EC" id="4.2.1.11" evidence="4"/>
<dbReference type="PRINTS" id="PR00148">
    <property type="entry name" value="ENOLASE"/>
</dbReference>
<reference evidence="10" key="1">
    <citation type="journal article" date="2013" name="Proc. Natl. Acad. Sci. U.S.A.">
        <title>Genome structure and metabolic features in the red seaweed Chondrus crispus shed light on evolution of the Archaeplastida.</title>
        <authorList>
            <person name="Collen J."/>
            <person name="Porcel B."/>
            <person name="Carre W."/>
            <person name="Ball S.G."/>
            <person name="Chaparro C."/>
            <person name="Tonon T."/>
            <person name="Barbeyron T."/>
            <person name="Michel G."/>
            <person name="Noel B."/>
            <person name="Valentin K."/>
            <person name="Elias M."/>
            <person name="Artiguenave F."/>
            <person name="Arun A."/>
            <person name="Aury J.M."/>
            <person name="Barbosa-Neto J.F."/>
            <person name="Bothwell J.H."/>
            <person name="Bouget F.Y."/>
            <person name="Brillet L."/>
            <person name="Cabello-Hurtado F."/>
            <person name="Capella-Gutierrez S."/>
            <person name="Charrier B."/>
            <person name="Cladiere L."/>
            <person name="Cock J.M."/>
            <person name="Coelho S.M."/>
            <person name="Colleoni C."/>
            <person name="Czjzek M."/>
            <person name="Da Silva C."/>
            <person name="Delage L."/>
            <person name="Denoeud F."/>
            <person name="Deschamps P."/>
            <person name="Dittami S.M."/>
            <person name="Gabaldon T."/>
            <person name="Gachon C.M."/>
            <person name="Groisillier A."/>
            <person name="Herve C."/>
            <person name="Jabbari K."/>
            <person name="Katinka M."/>
            <person name="Kloareg B."/>
            <person name="Kowalczyk N."/>
            <person name="Labadie K."/>
            <person name="Leblanc C."/>
            <person name="Lopez P.J."/>
            <person name="McLachlan D.H."/>
            <person name="Meslet-Cladiere L."/>
            <person name="Moustafa A."/>
            <person name="Nehr Z."/>
            <person name="Nyvall Collen P."/>
            <person name="Panaud O."/>
            <person name="Partensky F."/>
            <person name="Poulain J."/>
            <person name="Rensing S.A."/>
            <person name="Rousvoal S."/>
            <person name="Samson G."/>
            <person name="Symeonidi A."/>
            <person name="Weissenbach J."/>
            <person name="Zambounis A."/>
            <person name="Wincker P."/>
            <person name="Boyen C."/>
        </authorList>
    </citation>
    <scope>NUCLEOTIDE SEQUENCE [LARGE SCALE GENOMIC DNA]</scope>
    <source>
        <strain evidence="10">cv. Stackhouse</strain>
    </source>
</reference>
<evidence type="ECO:0000256" key="1">
    <source>
        <dbReference type="ARBA" id="ARBA00001946"/>
    </source>
</evidence>
<dbReference type="Gramene" id="CDF37094">
    <property type="protein sequence ID" value="CDF37094"/>
    <property type="gene ID" value="CHC_T00005319001"/>
</dbReference>
<dbReference type="EMBL" id="HG001815">
    <property type="protein sequence ID" value="CDF37094.1"/>
    <property type="molecule type" value="Genomic_DNA"/>
</dbReference>
<dbReference type="GO" id="GO:0000287">
    <property type="term" value="F:magnesium ion binding"/>
    <property type="evidence" value="ECO:0007669"/>
    <property type="project" value="InterPro"/>
</dbReference>
<proteinExistence type="inferred from homology"/>
<sequence length="140" mass="15200">MTGELNELIQIVGDDLLVTNPERIERAIETSACNGLLLKVNQIGTVTEAIEANNLSRNAGFGVMVSHRSGETEDAFIAALCAGLGTGQIKAGAPCRSERLAKYNELLRIEEETGDQAVFAGEYWRDPWMLQDSSKGASNW</sequence>
<dbReference type="PROSITE" id="PS00164">
    <property type="entry name" value="ENOLASE"/>
    <property type="match status" value="1"/>
</dbReference>
<dbReference type="STRING" id="2769.R7QG92"/>
<keyword evidence="5" id="KW-0460">Magnesium</keyword>
<keyword evidence="6" id="KW-0324">Glycolysis</keyword>
<dbReference type="OrthoDB" id="3228at2759"/>
<dbReference type="PANTHER" id="PTHR11902:SF1">
    <property type="entry name" value="ENOLASE"/>
    <property type="match status" value="1"/>
</dbReference>
<dbReference type="Gene3D" id="3.20.20.120">
    <property type="entry name" value="Enolase-like C-terminal domain"/>
    <property type="match status" value="1"/>
</dbReference>
<dbReference type="OMA" id="CENCQKR"/>
<evidence type="ECO:0000256" key="6">
    <source>
        <dbReference type="ARBA" id="ARBA00023152"/>
    </source>
</evidence>
<keyword evidence="10" id="KW-1185">Reference proteome</keyword>